<sequence length="97" mass="11157">MDGVWDFFGLAVLYGLGINGYAYYLFRKDKRQAQQGGWRVPERSLFITAYLGGGFGAWHGMQTFHHKTRQPRFLWGVRGAMVLNVLCFLGLCYILFV</sequence>
<reference evidence="2" key="2">
    <citation type="submission" date="2020-09" db="EMBL/GenBank/DDBJ databases">
        <authorList>
            <person name="Sun Q."/>
            <person name="Zhou Y."/>
        </authorList>
    </citation>
    <scope>NUCLEOTIDE SEQUENCE</scope>
    <source>
        <strain evidence="2">CGMCC 1.15179</strain>
    </source>
</reference>
<keyword evidence="1" id="KW-0472">Membrane</keyword>
<dbReference type="Pfam" id="PF06961">
    <property type="entry name" value="DUF1294"/>
    <property type="match status" value="1"/>
</dbReference>
<feature type="transmembrane region" description="Helical" evidence="1">
    <location>
        <begin position="45"/>
        <end position="61"/>
    </location>
</feature>
<evidence type="ECO:0000313" key="2">
    <source>
        <dbReference type="EMBL" id="GGE19673.1"/>
    </source>
</evidence>
<organism evidence="2 3">
    <name type="scientific">Marinithermofilum abyssi</name>
    <dbReference type="NCBI Taxonomy" id="1571185"/>
    <lineage>
        <taxon>Bacteria</taxon>
        <taxon>Bacillati</taxon>
        <taxon>Bacillota</taxon>
        <taxon>Bacilli</taxon>
        <taxon>Bacillales</taxon>
        <taxon>Thermoactinomycetaceae</taxon>
        <taxon>Marinithermofilum</taxon>
    </lineage>
</organism>
<keyword evidence="1" id="KW-0812">Transmembrane</keyword>
<dbReference type="EMBL" id="BMHQ01000007">
    <property type="protein sequence ID" value="GGE19673.1"/>
    <property type="molecule type" value="Genomic_DNA"/>
</dbReference>
<evidence type="ECO:0000313" key="3">
    <source>
        <dbReference type="Proteomes" id="UP000625210"/>
    </source>
</evidence>
<proteinExistence type="predicted"/>
<name>A0A8J2VCZ7_9BACL</name>
<accession>A0A8J2VCZ7</accession>
<keyword evidence="3" id="KW-1185">Reference proteome</keyword>
<reference evidence="2" key="1">
    <citation type="journal article" date="2014" name="Int. J. Syst. Evol. Microbiol.">
        <title>Complete genome sequence of Corynebacterium casei LMG S-19264T (=DSM 44701T), isolated from a smear-ripened cheese.</title>
        <authorList>
            <consortium name="US DOE Joint Genome Institute (JGI-PGF)"/>
            <person name="Walter F."/>
            <person name="Albersmeier A."/>
            <person name="Kalinowski J."/>
            <person name="Ruckert C."/>
        </authorList>
    </citation>
    <scope>NUCLEOTIDE SEQUENCE</scope>
    <source>
        <strain evidence="2">CGMCC 1.15179</strain>
    </source>
</reference>
<evidence type="ECO:0000256" key="1">
    <source>
        <dbReference type="SAM" id="Phobius"/>
    </source>
</evidence>
<dbReference type="InterPro" id="IPR010718">
    <property type="entry name" value="DUF1294"/>
</dbReference>
<dbReference type="RefSeq" id="WP_188647944.1">
    <property type="nucleotide sequence ID" value="NZ_BMHQ01000007.1"/>
</dbReference>
<feature type="transmembrane region" description="Helical" evidence="1">
    <location>
        <begin position="73"/>
        <end position="96"/>
    </location>
</feature>
<protein>
    <submittedName>
        <fullName evidence="2">Membrane protein</fullName>
    </submittedName>
</protein>
<dbReference type="AlphaFoldDB" id="A0A8J2VCZ7"/>
<dbReference type="Proteomes" id="UP000625210">
    <property type="component" value="Unassembled WGS sequence"/>
</dbReference>
<keyword evidence="1" id="KW-1133">Transmembrane helix</keyword>
<gene>
    <name evidence="2" type="ORF">GCM10011571_22020</name>
</gene>
<feature type="transmembrane region" description="Helical" evidence="1">
    <location>
        <begin position="6"/>
        <end position="24"/>
    </location>
</feature>
<comment type="caution">
    <text evidence="2">The sequence shown here is derived from an EMBL/GenBank/DDBJ whole genome shotgun (WGS) entry which is preliminary data.</text>
</comment>